<feature type="site" description="Electron transfer via tryptophanyl radical" evidence="9">
    <location>
        <position position="391"/>
    </location>
</feature>
<dbReference type="InterPro" id="IPR005101">
    <property type="entry name" value="Cryptochr/Photolyase_FAD-bd"/>
</dbReference>
<evidence type="ECO:0000256" key="9">
    <source>
        <dbReference type="PIRSR" id="PIRSR602081-2"/>
    </source>
</evidence>
<reference evidence="13" key="1">
    <citation type="submission" date="2017-09" db="EMBL/GenBank/DDBJ databases">
        <title>Genome sequence of Nannocystis excedens DSM 71.</title>
        <authorList>
            <person name="Blom J."/>
        </authorList>
    </citation>
    <scope>NUCLEOTIDE SEQUENCE [LARGE SCALE GENOMIC DNA]</scope>
    <source>
        <strain evidence="13">type strain: E19</strain>
    </source>
</reference>
<feature type="site" description="Electron transfer via tryptophanyl radical" evidence="9">
    <location>
        <position position="315"/>
    </location>
</feature>
<evidence type="ECO:0000256" key="4">
    <source>
        <dbReference type="ARBA" id="ARBA00022630"/>
    </source>
</evidence>
<accession>A0A2C9D486</accession>
<sequence>MPQTDNDHRPALVWFRNDLRVHDNPALHAACETGRPVVALYILDEESKGPRAPGSASLWWLHGSLKTLQANLEGLNIPLVLRRGPSQRIVAEVAGEIDAAEIHWNRRYDGGGIELDKALRSALKDDGRTVTSWNGNLLVEPFEVKTGSDGWYKVFTPFWKAARETIGTPRQPYPKPKATSGFKNPLESENLDGWGLLPTKPDWAGGMRETWTPGENGARQRLQTFVDEALTRYRDHRDEPGEEVTSRLSPHLAFGEISPVTIWHVASSSDNPASDSSVQKFLSEVGWREFSYNLLFHFPDLGRRNFQEKFDAFPWVSDDAALTAWKKGQTGYPIVDAGMRQLWQTGWMHNRVRMVVASFLVKHLLIDWREGEAWFWDTLVDADPANNTASWQWVAGSGADAAPYFRIFNPILQGEKFDGDGHYVRRYVPEIAGLPDKYLHKPWTAPTSVLKDACITLGKDYPKPIVDHDKARKRALAALEKTKQ</sequence>
<dbReference type="InterPro" id="IPR018394">
    <property type="entry name" value="DNA_photolyase_1_CS_C"/>
</dbReference>
<keyword evidence="4 8" id="KW-0285">Flavoprotein</keyword>
<dbReference type="RefSeq" id="WP_099555667.1">
    <property type="nucleotide sequence ID" value="NZ_LT960614.1"/>
</dbReference>
<organism evidence="12 13">
    <name type="scientific">Hartmannibacter diazotrophicus</name>
    <dbReference type="NCBI Taxonomy" id="1482074"/>
    <lineage>
        <taxon>Bacteria</taxon>
        <taxon>Pseudomonadati</taxon>
        <taxon>Pseudomonadota</taxon>
        <taxon>Alphaproteobacteria</taxon>
        <taxon>Hyphomicrobiales</taxon>
        <taxon>Pleomorphomonadaceae</taxon>
        <taxon>Hartmannibacter</taxon>
    </lineage>
</organism>
<dbReference type="InterPro" id="IPR014729">
    <property type="entry name" value="Rossmann-like_a/b/a_fold"/>
</dbReference>
<dbReference type="AlphaFoldDB" id="A0A2C9D486"/>
<proteinExistence type="inferred from homology"/>
<dbReference type="PRINTS" id="PR00147">
    <property type="entry name" value="DNAPHOTLYASE"/>
</dbReference>
<evidence type="ECO:0000313" key="12">
    <source>
        <dbReference type="EMBL" id="SON55104.1"/>
    </source>
</evidence>
<evidence type="ECO:0000259" key="11">
    <source>
        <dbReference type="PROSITE" id="PS51645"/>
    </source>
</evidence>
<dbReference type="KEGG" id="hdi:HDIA_1563"/>
<evidence type="ECO:0000256" key="1">
    <source>
        <dbReference type="ARBA" id="ARBA00001932"/>
    </source>
</evidence>
<dbReference type="EMBL" id="LT960614">
    <property type="protein sequence ID" value="SON55104.1"/>
    <property type="molecule type" value="Genomic_DNA"/>
</dbReference>
<evidence type="ECO:0000256" key="10">
    <source>
        <dbReference type="RuleBase" id="RU004182"/>
    </source>
</evidence>
<dbReference type="Pfam" id="PF03441">
    <property type="entry name" value="FAD_binding_7"/>
    <property type="match status" value="1"/>
</dbReference>
<evidence type="ECO:0000256" key="2">
    <source>
        <dbReference type="ARBA" id="ARBA00013149"/>
    </source>
</evidence>
<dbReference type="FunFam" id="1.10.579.10:FF:000003">
    <property type="entry name" value="Deoxyribodipyrimidine photo-lyase"/>
    <property type="match status" value="1"/>
</dbReference>
<dbReference type="PROSITE" id="PS00691">
    <property type="entry name" value="DNA_PHOTOLYASES_1_2"/>
    <property type="match status" value="1"/>
</dbReference>
<evidence type="ECO:0000256" key="8">
    <source>
        <dbReference type="PIRSR" id="PIRSR602081-1"/>
    </source>
</evidence>
<evidence type="ECO:0000313" key="13">
    <source>
        <dbReference type="Proteomes" id="UP000223606"/>
    </source>
</evidence>
<name>A0A2C9D486_9HYPH</name>
<dbReference type="Proteomes" id="UP000223606">
    <property type="component" value="Chromosome 1"/>
</dbReference>
<dbReference type="InterPro" id="IPR006050">
    <property type="entry name" value="DNA_photolyase_N"/>
</dbReference>
<comment type="catalytic activity">
    <reaction evidence="7">
        <text>cyclobutadipyrimidine (in DNA) = 2 pyrimidine residues (in DNA).</text>
        <dbReference type="EC" id="4.1.99.3"/>
    </reaction>
</comment>
<dbReference type="PANTHER" id="PTHR11455">
    <property type="entry name" value="CRYPTOCHROME"/>
    <property type="match status" value="1"/>
</dbReference>
<dbReference type="PROSITE" id="PS51645">
    <property type="entry name" value="PHR_CRY_ALPHA_BETA"/>
    <property type="match status" value="1"/>
</dbReference>
<dbReference type="GO" id="GO:0000719">
    <property type="term" value="P:photoreactive repair"/>
    <property type="evidence" value="ECO:0007669"/>
    <property type="project" value="UniProtKB-ARBA"/>
</dbReference>
<evidence type="ECO:0000256" key="5">
    <source>
        <dbReference type="ARBA" id="ARBA00022827"/>
    </source>
</evidence>
<dbReference type="Gene3D" id="1.25.40.80">
    <property type="match status" value="1"/>
</dbReference>
<dbReference type="Pfam" id="PF00875">
    <property type="entry name" value="DNA_photolyase"/>
    <property type="match status" value="1"/>
</dbReference>
<dbReference type="GO" id="GO:0009416">
    <property type="term" value="P:response to light stimulus"/>
    <property type="evidence" value="ECO:0007669"/>
    <property type="project" value="TreeGrafter"/>
</dbReference>
<comment type="cofactor">
    <cofactor evidence="8">
        <name>FAD</name>
        <dbReference type="ChEBI" id="CHEBI:57692"/>
    </cofactor>
    <text evidence="8">Binds 1 FAD per subunit.</text>
</comment>
<feature type="binding site" evidence="8">
    <location>
        <begin position="381"/>
        <end position="383"/>
    </location>
    <ligand>
        <name>FAD</name>
        <dbReference type="ChEBI" id="CHEBI:57692"/>
    </ligand>
</feature>
<keyword evidence="5 8" id="KW-0274">FAD</keyword>
<dbReference type="InterPro" id="IPR036134">
    <property type="entry name" value="Crypto/Photolyase_FAD-like_sf"/>
</dbReference>
<dbReference type="Gene3D" id="3.40.50.620">
    <property type="entry name" value="HUPs"/>
    <property type="match status" value="1"/>
</dbReference>
<dbReference type="GO" id="GO:0003677">
    <property type="term" value="F:DNA binding"/>
    <property type="evidence" value="ECO:0007669"/>
    <property type="project" value="TreeGrafter"/>
</dbReference>
<feature type="binding site" evidence="8">
    <location>
        <begin position="245"/>
        <end position="249"/>
    </location>
    <ligand>
        <name>FAD</name>
        <dbReference type="ChEBI" id="CHEBI:57692"/>
    </ligand>
</feature>
<evidence type="ECO:0000256" key="6">
    <source>
        <dbReference type="ARBA" id="ARBA00022991"/>
    </source>
</evidence>
<dbReference type="InterPro" id="IPR036155">
    <property type="entry name" value="Crypto/Photolyase_N_sf"/>
</dbReference>
<comment type="similarity">
    <text evidence="10">Belongs to the DNA photolyase family.</text>
</comment>
<keyword evidence="6 10" id="KW-0157">Chromophore</keyword>
<dbReference type="PANTHER" id="PTHR11455:SF9">
    <property type="entry name" value="CRYPTOCHROME CIRCADIAN CLOCK 5 ISOFORM X1"/>
    <property type="match status" value="1"/>
</dbReference>
<dbReference type="SUPFAM" id="SSF52425">
    <property type="entry name" value="Cryptochrome/photolyase, N-terminal domain"/>
    <property type="match status" value="1"/>
</dbReference>
<dbReference type="GO" id="GO:0003904">
    <property type="term" value="F:deoxyribodipyrimidine photo-lyase activity"/>
    <property type="evidence" value="ECO:0007669"/>
    <property type="project" value="UniProtKB-EC"/>
</dbReference>
<dbReference type="GO" id="GO:0071949">
    <property type="term" value="F:FAD binding"/>
    <property type="evidence" value="ECO:0007669"/>
    <property type="project" value="TreeGrafter"/>
</dbReference>
<dbReference type="OrthoDB" id="9772484at2"/>
<comment type="cofactor">
    <cofactor evidence="1">
        <name>(6R)-5,10-methylene-5,6,7,8-tetrahydrofolate</name>
        <dbReference type="ChEBI" id="CHEBI:15636"/>
    </cofactor>
</comment>
<feature type="binding site" evidence="8">
    <location>
        <position position="281"/>
    </location>
    <ligand>
        <name>FAD</name>
        <dbReference type="ChEBI" id="CHEBI:57692"/>
    </ligand>
</feature>
<feature type="binding site" evidence="8">
    <location>
        <position position="233"/>
    </location>
    <ligand>
        <name>FAD</name>
        <dbReference type="ChEBI" id="CHEBI:57692"/>
    </ligand>
</feature>
<dbReference type="SUPFAM" id="SSF48173">
    <property type="entry name" value="Cryptochrome/photolyase FAD-binding domain"/>
    <property type="match status" value="1"/>
</dbReference>
<keyword evidence="13" id="KW-1185">Reference proteome</keyword>
<protein>
    <recommendedName>
        <fullName evidence="3">Deoxyribodipyrimidine photo-lyase</fullName>
        <ecNumber evidence="2">4.1.99.3</ecNumber>
    </recommendedName>
</protein>
<dbReference type="EC" id="4.1.99.3" evidence="2"/>
<keyword evidence="12" id="KW-0456">Lyase</keyword>
<evidence type="ECO:0000256" key="3">
    <source>
        <dbReference type="ARBA" id="ARBA00014046"/>
    </source>
</evidence>
<dbReference type="Gene3D" id="1.10.579.10">
    <property type="entry name" value="DNA Cyclobutane Dipyrimidine Photolyase, subunit A, domain 3"/>
    <property type="match status" value="1"/>
</dbReference>
<dbReference type="PROSITE" id="PS00394">
    <property type="entry name" value="DNA_PHOTOLYASES_1_1"/>
    <property type="match status" value="1"/>
</dbReference>
<gene>
    <name evidence="12" type="primary">phrB</name>
    <name evidence="12" type="ORF">HDIA_1563</name>
</gene>
<feature type="domain" description="Photolyase/cryptochrome alpha/beta" evidence="11">
    <location>
        <begin position="9"/>
        <end position="138"/>
    </location>
</feature>
<evidence type="ECO:0000256" key="7">
    <source>
        <dbReference type="ARBA" id="ARBA00033999"/>
    </source>
</evidence>
<dbReference type="InterPro" id="IPR002081">
    <property type="entry name" value="Cryptochrome/DNA_photolyase_1"/>
</dbReference>
<feature type="site" description="Electron transfer via tryptophanyl radical" evidence="9">
    <location>
        <position position="368"/>
    </location>
</feature>